<reference evidence="2" key="1">
    <citation type="submission" date="2018-11" db="EMBL/GenBank/DDBJ databases">
        <authorList>
            <consortium name="Pathogen Informatics"/>
        </authorList>
    </citation>
    <scope>NUCLEOTIDE SEQUENCE</scope>
</reference>
<evidence type="ECO:0000313" key="3">
    <source>
        <dbReference type="Proteomes" id="UP000784294"/>
    </source>
</evidence>
<proteinExistence type="predicted"/>
<comment type="caution">
    <text evidence="2">The sequence shown here is derived from an EMBL/GenBank/DDBJ whole genome shotgun (WGS) entry which is preliminary data.</text>
</comment>
<organism evidence="2 3">
    <name type="scientific">Protopolystoma xenopodis</name>
    <dbReference type="NCBI Taxonomy" id="117903"/>
    <lineage>
        <taxon>Eukaryota</taxon>
        <taxon>Metazoa</taxon>
        <taxon>Spiralia</taxon>
        <taxon>Lophotrochozoa</taxon>
        <taxon>Platyhelminthes</taxon>
        <taxon>Monogenea</taxon>
        <taxon>Polyopisthocotylea</taxon>
        <taxon>Polystomatidea</taxon>
        <taxon>Polystomatidae</taxon>
        <taxon>Protopolystoma</taxon>
    </lineage>
</organism>
<protein>
    <submittedName>
        <fullName evidence="2">Uncharacterized protein</fullName>
    </submittedName>
</protein>
<gene>
    <name evidence="2" type="ORF">PXEA_LOCUS23567</name>
</gene>
<dbReference type="Proteomes" id="UP000784294">
    <property type="component" value="Unassembled WGS sequence"/>
</dbReference>
<evidence type="ECO:0000256" key="1">
    <source>
        <dbReference type="SAM" id="MobiDB-lite"/>
    </source>
</evidence>
<accession>A0A448X7K5</accession>
<feature type="region of interest" description="Disordered" evidence="1">
    <location>
        <begin position="1"/>
        <end position="53"/>
    </location>
</feature>
<name>A0A448X7K5_9PLAT</name>
<keyword evidence="3" id="KW-1185">Reference proteome</keyword>
<evidence type="ECO:0000313" key="2">
    <source>
        <dbReference type="EMBL" id="VEL30127.1"/>
    </source>
</evidence>
<dbReference type="AlphaFoldDB" id="A0A448X7K5"/>
<sequence>MTSHPSAAVTRRPPLSSHDSRQHRTLPVHETGTARSRPCETPTPAPVPTGHSRTAALRESDWVSRLCGCCIWSLGGRSCHNPVGFRPIVLDNRMSVLVK</sequence>
<dbReference type="EMBL" id="CAAALY010109640">
    <property type="protein sequence ID" value="VEL30127.1"/>
    <property type="molecule type" value="Genomic_DNA"/>
</dbReference>